<protein>
    <recommendedName>
        <fullName evidence="8">Zn(2)-C6 fungal-type domain-containing protein</fullName>
    </recommendedName>
</protein>
<dbReference type="OrthoDB" id="3548654at2759"/>
<name>A0A1L9UK85_ASPBC</name>
<reference evidence="10" key="1">
    <citation type="journal article" date="2017" name="Genome Biol.">
        <title>Comparative genomics reveals high biological diversity and specific adaptations in the industrially and medically important fungal genus Aspergillus.</title>
        <authorList>
            <person name="de Vries R.P."/>
            <person name="Riley R."/>
            <person name="Wiebenga A."/>
            <person name="Aguilar-Osorio G."/>
            <person name="Amillis S."/>
            <person name="Uchima C.A."/>
            <person name="Anderluh G."/>
            <person name="Asadollahi M."/>
            <person name="Askin M."/>
            <person name="Barry K."/>
            <person name="Battaglia E."/>
            <person name="Bayram O."/>
            <person name="Benocci T."/>
            <person name="Braus-Stromeyer S.A."/>
            <person name="Caldana C."/>
            <person name="Canovas D."/>
            <person name="Cerqueira G.C."/>
            <person name="Chen F."/>
            <person name="Chen W."/>
            <person name="Choi C."/>
            <person name="Clum A."/>
            <person name="Dos Santos R.A."/>
            <person name="Damasio A.R."/>
            <person name="Diallinas G."/>
            <person name="Emri T."/>
            <person name="Fekete E."/>
            <person name="Flipphi M."/>
            <person name="Freyberg S."/>
            <person name="Gallo A."/>
            <person name="Gournas C."/>
            <person name="Habgood R."/>
            <person name="Hainaut M."/>
            <person name="Harispe M.L."/>
            <person name="Henrissat B."/>
            <person name="Hilden K.S."/>
            <person name="Hope R."/>
            <person name="Hossain A."/>
            <person name="Karabika E."/>
            <person name="Karaffa L."/>
            <person name="Karanyi Z."/>
            <person name="Krasevec N."/>
            <person name="Kuo A."/>
            <person name="Kusch H."/>
            <person name="LaButti K."/>
            <person name="Lagendijk E.L."/>
            <person name="Lapidus A."/>
            <person name="Levasseur A."/>
            <person name="Lindquist E."/>
            <person name="Lipzen A."/>
            <person name="Logrieco A.F."/>
            <person name="MacCabe A."/>
            <person name="Maekelae M.R."/>
            <person name="Malavazi I."/>
            <person name="Melin P."/>
            <person name="Meyer V."/>
            <person name="Mielnichuk N."/>
            <person name="Miskei M."/>
            <person name="Molnar A.P."/>
            <person name="Mule G."/>
            <person name="Ngan C.Y."/>
            <person name="Orejas M."/>
            <person name="Orosz E."/>
            <person name="Ouedraogo J.P."/>
            <person name="Overkamp K.M."/>
            <person name="Park H.-S."/>
            <person name="Perrone G."/>
            <person name="Piumi F."/>
            <person name="Punt P.J."/>
            <person name="Ram A.F."/>
            <person name="Ramon A."/>
            <person name="Rauscher S."/>
            <person name="Record E."/>
            <person name="Riano-Pachon D.M."/>
            <person name="Robert V."/>
            <person name="Roehrig J."/>
            <person name="Ruller R."/>
            <person name="Salamov A."/>
            <person name="Salih N.S."/>
            <person name="Samson R.A."/>
            <person name="Sandor E."/>
            <person name="Sanguinetti M."/>
            <person name="Schuetze T."/>
            <person name="Sepcic K."/>
            <person name="Shelest E."/>
            <person name="Sherlock G."/>
            <person name="Sophianopoulou V."/>
            <person name="Squina F.M."/>
            <person name="Sun H."/>
            <person name="Susca A."/>
            <person name="Todd R.B."/>
            <person name="Tsang A."/>
            <person name="Unkles S.E."/>
            <person name="van de Wiele N."/>
            <person name="van Rossen-Uffink D."/>
            <person name="Oliveira J.V."/>
            <person name="Vesth T.C."/>
            <person name="Visser J."/>
            <person name="Yu J.-H."/>
            <person name="Zhou M."/>
            <person name="Andersen M.R."/>
            <person name="Archer D.B."/>
            <person name="Baker S.E."/>
            <person name="Benoit I."/>
            <person name="Brakhage A.A."/>
            <person name="Braus G.H."/>
            <person name="Fischer R."/>
            <person name="Frisvad J.C."/>
            <person name="Goldman G.H."/>
            <person name="Houbraken J."/>
            <person name="Oakley B."/>
            <person name="Pocsi I."/>
            <person name="Scazzocchio C."/>
            <person name="Seiboth B."/>
            <person name="vanKuyk P.A."/>
            <person name="Wortman J."/>
            <person name="Dyer P.S."/>
            <person name="Grigoriev I.V."/>
        </authorList>
    </citation>
    <scope>NUCLEOTIDE SEQUENCE [LARGE SCALE GENOMIC DNA]</scope>
    <source>
        <strain evidence="10">CBS 101740 / IMI 381727 / IBT 21946</strain>
    </source>
</reference>
<dbReference type="CDD" id="cd12148">
    <property type="entry name" value="fungal_TF_MHR"/>
    <property type="match status" value="1"/>
</dbReference>
<dbReference type="GO" id="GO:0006351">
    <property type="term" value="P:DNA-templated transcription"/>
    <property type="evidence" value="ECO:0007669"/>
    <property type="project" value="InterPro"/>
</dbReference>
<evidence type="ECO:0000256" key="1">
    <source>
        <dbReference type="ARBA" id="ARBA00004123"/>
    </source>
</evidence>
<dbReference type="AlphaFoldDB" id="A0A1L9UK85"/>
<feature type="compositionally biased region" description="Polar residues" evidence="7">
    <location>
        <begin position="587"/>
        <end position="601"/>
    </location>
</feature>
<dbReference type="Pfam" id="PF00172">
    <property type="entry name" value="Zn_clus"/>
    <property type="match status" value="1"/>
</dbReference>
<dbReference type="RefSeq" id="XP_067479330.1">
    <property type="nucleotide sequence ID" value="XM_067628903.1"/>
</dbReference>
<dbReference type="SMART" id="SM00906">
    <property type="entry name" value="Fungal_trans"/>
    <property type="match status" value="1"/>
</dbReference>
<gene>
    <name evidence="9" type="ORF">ASPBRDRAFT_675005</name>
</gene>
<accession>A0A1L9UK85</accession>
<sequence length="620" mass="69445">MICLRCVRCRRQKSKCPGTQPCFSCSSRNLPCVFDDMTQKVLVTRRHIADSKQKAAQVKESTSDDHTSSTLTSNFSTRPAPSEISPDNLPDNYYTPSERDKSDSELVNPLASGPPASMSPGNARTWTASSSSFVRRVLSVVHEHVHKVPLPSEALALERTAYDLGWDGSRTDPIPESPVIPSLDHAKYLINSVKFRCGQLYHLFDDSDFMKSLYNFYSEDKQTRTRGLWYIHFLLIIAFGKMFTQVKIHERRPPGIDYFVRALQNLPDHTLLYSSPMISTEILCCIALFYQSLDCRSASHSYVGQAMRMAMAHGMHTCMTVTELEQDSVERCRKIWWTVYILDRHMASIQGLPQSIDDRFIQTKLPSSVGSEDITALDMNIRLCRSIADFNATVYVNDGKFDGSFVLNINAAVSNLTELGCELDKSFPLHQEGADVGLSRVSAYLHLYYEQGIILATRPVLFYLLTFRIGSEEPCAQTFLTIQNAKYLVKMCLDSAHHSIRILHALASQGLLETFLTNDLESLFTSTVVLSIASAMSSQLVTHDSWWCGTARLIFQNMVDAGNQMAHLRRSELQQLGTLLSLLSCQDQDGPSTSDEVSQQLAARPQPPFSKTGDTARPVA</sequence>
<dbReference type="InterPro" id="IPR001138">
    <property type="entry name" value="Zn2Cys6_DnaBD"/>
</dbReference>
<dbReference type="Pfam" id="PF04082">
    <property type="entry name" value="Fungal_trans"/>
    <property type="match status" value="1"/>
</dbReference>
<keyword evidence="6" id="KW-0539">Nucleus</keyword>
<dbReference type="PANTHER" id="PTHR47540:SF6">
    <property type="entry name" value="ZN(II)2CYS6 TRANSCRIPTION FACTOR (EUROFUNG)"/>
    <property type="match status" value="1"/>
</dbReference>
<keyword evidence="5" id="KW-0804">Transcription</keyword>
<dbReference type="Proteomes" id="UP000184499">
    <property type="component" value="Unassembled WGS sequence"/>
</dbReference>
<proteinExistence type="predicted"/>
<evidence type="ECO:0000256" key="4">
    <source>
        <dbReference type="ARBA" id="ARBA00023125"/>
    </source>
</evidence>
<feature type="domain" description="Zn(2)-C6 fungal-type" evidence="8">
    <location>
        <begin position="5"/>
        <end position="34"/>
    </location>
</feature>
<dbReference type="InterPro" id="IPR007219">
    <property type="entry name" value="XnlR_reg_dom"/>
</dbReference>
<dbReference type="EMBL" id="KV878684">
    <property type="protein sequence ID" value="OJJ72082.1"/>
    <property type="molecule type" value="Genomic_DNA"/>
</dbReference>
<keyword evidence="3" id="KW-0805">Transcription regulation</keyword>
<keyword evidence="4" id="KW-0238">DNA-binding</keyword>
<evidence type="ECO:0000256" key="2">
    <source>
        <dbReference type="ARBA" id="ARBA00022723"/>
    </source>
</evidence>
<feature type="region of interest" description="Disordered" evidence="7">
    <location>
        <begin position="587"/>
        <end position="620"/>
    </location>
</feature>
<dbReference type="GO" id="GO:0045944">
    <property type="term" value="P:positive regulation of transcription by RNA polymerase II"/>
    <property type="evidence" value="ECO:0007669"/>
    <property type="project" value="TreeGrafter"/>
</dbReference>
<dbReference type="GO" id="GO:0005634">
    <property type="term" value="C:nucleus"/>
    <property type="evidence" value="ECO:0007669"/>
    <property type="project" value="UniProtKB-SubCell"/>
</dbReference>
<dbReference type="Gene3D" id="4.10.240.10">
    <property type="entry name" value="Zn(2)-C6 fungal-type DNA-binding domain"/>
    <property type="match status" value="1"/>
</dbReference>
<dbReference type="CDD" id="cd00067">
    <property type="entry name" value="GAL4"/>
    <property type="match status" value="1"/>
</dbReference>
<dbReference type="STRING" id="767769.A0A1L9UK85"/>
<feature type="region of interest" description="Disordered" evidence="7">
    <location>
        <begin position="49"/>
        <end position="123"/>
    </location>
</feature>
<dbReference type="SUPFAM" id="SSF57701">
    <property type="entry name" value="Zn2/Cys6 DNA-binding domain"/>
    <property type="match status" value="1"/>
</dbReference>
<evidence type="ECO:0000256" key="6">
    <source>
        <dbReference type="ARBA" id="ARBA00023242"/>
    </source>
</evidence>
<dbReference type="VEuPathDB" id="FungiDB:ASPBRDRAFT_675005"/>
<keyword evidence="10" id="KW-1185">Reference proteome</keyword>
<organism evidence="9 10">
    <name type="scientific">Aspergillus brasiliensis (strain CBS 101740 / IMI 381727 / IBT 21946)</name>
    <dbReference type="NCBI Taxonomy" id="767769"/>
    <lineage>
        <taxon>Eukaryota</taxon>
        <taxon>Fungi</taxon>
        <taxon>Dikarya</taxon>
        <taxon>Ascomycota</taxon>
        <taxon>Pezizomycotina</taxon>
        <taxon>Eurotiomycetes</taxon>
        <taxon>Eurotiomycetidae</taxon>
        <taxon>Eurotiales</taxon>
        <taxon>Aspergillaceae</taxon>
        <taxon>Aspergillus</taxon>
        <taxon>Aspergillus subgen. Circumdati</taxon>
    </lineage>
</organism>
<evidence type="ECO:0000259" key="8">
    <source>
        <dbReference type="PROSITE" id="PS50048"/>
    </source>
</evidence>
<dbReference type="GO" id="GO:0008270">
    <property type="term" value="F:zinc ion binding"/>
    <property type="evidence" value="ECO:0007669"/>
    <property type="project" value="InterPro"/>
</dbReference>
<dbReference type="GeneID" id="93581391"/>
<dbReference type="PROSITE" id="PS50048">
    <property type="entry name" value="ZN2_CY6_FUNGAL_2"/>
    <property type="match status" value="1"/>
</dbReference>
<evidence type="ECO:0000256" key="3">
    <source>
        <dbReference type="ARBA" id="ARBA00023015"/>
    </source>
</evidence>
<dbReference type="PANTHER" id="PTHR47540">
    <property type="entry name" value="THIAMINE REPRESSIBLE GENES REGULATORY PROTEIN THI5"/>
    <property type="match status" value="1"/>
</dbReference>
<evidence type="ECO:0000256" key="7">
    <source>
        <dbReference type="SAM" id="MobiDB-lite"/>
    </source>
</evidence>
<dbReference type="SMART" id="SM00066">
    <property type="entry name" value="GAL4"/>
    <property type="match status" value="1"/>
</dbReference>
<dbReference type="OMA" id="YLQCIDY"/>
<comment type="subcellular location">
    <subcellularLocation>
        <location evidence="1">Nucleus</location>
    </subcellularLocation>
</comment>
<dbReference type="InterPro" id="IPR051711">
    <property type="entry name" value="Stress_Response_Reg"/>
</dbReference>
<dbReference type="GO" id="GO:0000981">
    <property type="term" value="F:DNA-binding transcription factor activity, RNA polymerase II-specific"/>
    <property type="evidence" value="ECO:0007669"/>
    <property type="project" value="InterPro"/>
</dbReference>
<dbReference type="GO" id="GO:0043565">
    <property type="term" value="F:sequence-specific DNA binding"/>
    <property type="evidence" value="ECO:0007669"/>
    <property type="project" value="TreeGrafter"/>
</dbReference>
<evidence type="ECO:0000313" key="10">
    <source>
        <dbReference type="Proteomes" id="UP000184499"/>
    </source>
</evidence>
<dbReference type="InterPro" id="IPR036864">
    <property type="entry name" value="Zn2-C6_fun-type_DNA-bd_sf"/>
</dbReference>
<keyword evidence="2" id="KW-0479">Metal-binding</keyword>
<evidence type="ECO:0000256" key="5">
    <source>
        <dbReference type="ARBA" id="ARBA00023163"/>
    </source>
</evidence>
<evidence type="ECO:0000313" key="9">
    <source>
        <dbReference type="EMBL" id="OJJ72082.1"/>
    </source>
</evidence>